<name>K6DBF8_9BACI</name>
<proteinExistence type="predicted"/>
<gene>
    <name evidence="2" type="ORF">BABA_20556</name>
</gene>
<keyword evidence="3" id="KW-1185">Reference proteome</keyword>
<organism evidence="2 3">
    <name type="scientific">Neobacillus bataviensis LMG 21833</name>
    <dbReference type="NCBI Taxonomy" id="1117379"/>
    <lineage>
        <taxon>Bacteria</taxon>
        <taxon>Bacillati</taxon>
        <taxon>Bacillota</taxon>
        <taxon>Bacilli</taxon>
        <taxon>Bacillales</taxon>
        <taxon>Bacillaceae</taxon>
        <taxon>Neobacillus</taxon>
    </lineage>
</organism>
<comment type="caution">
    <text evidence="2">The sequence shown here is derived from an EMBL/GenBank/DDBJ whole genome shotgun (WGS) entry which is preliminary data.</text>
</comment>
<protein>
    <recommendedName>
        <fullName evidence="1">DUF2268 domain-containing protein</fullName>
    </recommendedName>
</protein>
<dbReference type="Proteomes" id="UP000006316">
    <property type="component" value="Unassembled WGS sequence"/>
</dbReference>
<evidence type="ECO:0000259" key="1">
    <source>
        <dbReference type="Pfam" id="PF10026"/>
    </source>
</evidence>
<dbReference type="Pfam" id="PF10026">
    <property type="entry name" value="DUF2268"/>
    <property type="match status" value="1"/>
</dbReference>
<reference evidence="2 3" key="1">
    <citation type="journal article" date="2012" name="Front. Microbiol.">
        <title>Redundancy and modularity in membrane-associated dissimilatory nitrate reduction in Bacillus.</title>
        <authorList>
            <person name="Heylen K."/>
            <person name="Keltjens J."/>
        </authorList>
    </citation>
    <scope>NUCLEOTIDE SEQUENCE [LARGE SCALE GENOMIC DNA]</scope>
    <source>
        <strain evidence="3">LMG 21833T</strain>
    </source>
</reference>
<feature type="domain" description="DUF2268" evidence="1">
    <location>
        <begin position="64"/>
        <end position="256"/>
    </location>
</feature>
<sequence length="257" mass="30525">MGIIRTDQWLKEEFDRPTKLCERLCPYFKGQKAKEIYNQLMGFGMYRPSRSAYSNLNDMVDQNVWEKVEVIFRKYKNKWNGPDVPVFLFPVDNQSGFFFRREEKRKAGVSFPDKMFLFLAHLEDPKEMEAIFIHEYHHVCRLSMLNKKMEDYTLLDSIVIEGLAEYAVLKHCGKEYLANWCRMYTEKELTNFWDRYLKKQLSIKKNERGHDELLFGGGRVPKLLGYAAGYNVVGKFYEKHHYSTKLSFTIPAAKYIK</sequence>
<accession>K6DBF8</accession>
<dbReference type="EMBL" id="AJLS01000134">
    <property type="protein sequence ID" value="EKN65403.1"/>
    <property type="molecule type" value="Genomic_DNA"/>
</dbReference>
<dbReference type="InterPro" id="IPR018728">
    <property type="entry name" value="DUF2268"/>
</dbReference>
<dbReference type="eggNOG" id="COG5504">
    <property type="taxonomic scope" value="Bacteria"/>
</dbReference>
<dbReference type="STRING" id="1117379.BABA_20556"/>
<evidence type="ECO:0000313" key="3">
    <source>
        <dbReference type="Proteomes" id="UP000006316"/>
    </source>
</evidence>
<dbReference type="RefSeq" id="WP_007087104.1">
    <property type="nucleotide sequence ID" value="NZ_AJLS01000134.1"/>
</dbReference>
<dbReference type="AlphaFoldDB" id="K6DBF8"/>
<evidence type="ECO:0000313" key="2">
    <source>
        <dbReference type="EMBL" id="EKN65403.1"/>
    </source>
</evidence>
<dbReference type="PATRIC" id="fig|1117379.3.peg.4261"/>